<evidence type="ECO:0000256" key="6">
    <source>
        <dbReference type="ARBA" id="ARBA00022833"/>
    </source>
</evidence>
<dbReference type="PROSITE" id="PS00028">
    <property type="entry name" value="ZINC_FINGER_C2H2_1"/>
    <property type="match status" value="2"/>
</dbReference>
<comment type="function">
    <text evidence="1">May be involved in transcriptional regulation.</text>
</comment>
<name>X6NCM3_RETFI</name>
<dbReference type="FunFam" id="3.30.160.60:FF:001450">
    <property type="entry name" value="zinc finger protein 774"/>
    <property type="match status" value="1"/>
</dbReference>
<dbReference type="SMART" id="SM00355">
    <property type="entry name" value="ZnF_C2H2"/>
    <property type="match status" value="3"/>
</dbReference>
<feature type="domain" description="C2H2-type" evidence="12">
    <location>
        <begin position="270"/>
        <end position="291"/>
    </location>
</feature>
<sequence>MWTLVPVRYVFEEKMFIEVASFLALVEKENILLRFVVDTPWVLTIPTHFSGCQLLLNTLEPHQVNSGQISEDANIFILAPEKIDFVGVSPESNTMAPITSNDREWQANKIGTCSIPTNDIERSKNLHWSFVQLCDKAIAQENTVEHKIRNENTCNEHNNKTAIINMSKPGVTSLNMIIPDQQQSHGQISTVIGSKLISRPMESGMRVGPERNRRHYCMWCHVSYARKKDLKRHLRVHDPNTPGCTICGKKFARLSYLQDHIRTHTGEKPFQCDTCGKPFSCKRNLYQHLKV</sequence>
<keyword evidence="7" id="KW-0805">Transcription regulation</keyword>
<evidence type="ECO:0000256" key="9">
    <source>
        <dbReference type="ARBA" id="ARBA00023163"/>
    </source>
</evidence>
<proteinExistence type="predicted"/>
<dbReference type="EMBL" id="ASPP01009739">
    <property type="protein sequence ID" value="ETO23736.1"/>
    <property type="molecule type" value="Genomic_DNA"/>
</dbReference>
<keyword evidence="8" id="KW-0238">DNA-binding</keyword>
<dbReference type="SUPFAM" id="SSF57667">
    <property type="entry name" value="beta-beta-alpha zinc fingers"/>
    <property type="match status" value="2"/>
</dbReference>
<keyword evidence="10" id="KW-0539">Nucleus</keyword>
<evidence type="ECO:0000313" key="13">
    <source>
        <dbReference type="EMBL" id="ETO23736.1"/>
    </source>
</evidence>
<dbReference type="InterPro" id="IPR050331">
    <property type="entry name" value="Zinc_finger"/>
</dbReference>
<keyword evidence="3" id="KW-0479">Metal-binding</keyword>
<dbReference type="PROSITE" id="PS50157">
    <property type="entry name" value="ZINC_FINGER_C2H2_2"/>
    <property type="match status" value="3"/>
</dbReference>
<dbReference type="FunFam" id="3.30.160.60:FF:000097">
    <property type="entry name" value="Zinc finger protein"/>
    <property type="match status" value="1"/>
</dbReference>
<evidence type="ECO:0000256" key="7">
    <source>
        <dbReference type="ARBA" id="ARBA00023015"/>
    </source>
</evidence>
<dbReference type="GO" id="GO:0003677">
    <property type="term" value="F:DNA binding"/>
    <property type="evidence" value="ECO:0007669"/>
    <property type="project" value="UniProtKB-KW"/>
</dbReference>
<comment type="subcellular location">
    <subcellularLocation>
        <location evidence="2">Nucleus</location>
    </subcellularLocation>
</comment>
<evidence type="ECO:0000256" key="2">
    <source>
        <dbReference type="ARBA" id="ARBA00004123"/>
    </source>
</evidence>
<organism evidence="13 14">
    <name type="scientific">Reticulomyxa filosa</name>
    <dbReference type="NCBI Taxonomy" id="46433"/>
    <lineage>
        <taxon>Eukaryota</taxon>
        <taxon>Sar</taxon>
        <taxon>Rhizaria</taxon>
        <taxon>Retaria</taxon>
        <taxon>Foraminifera</taxon>
        <taxon>Monothalamids</taxon>
        <taxon>Reticulomyxidae</taxon>
        <taxon>Reticulomyxa</taxon>
    </lineage>
</organism>
<evidence type="ECO:0000256" key="8">
    <source>
        <dbReference type="ARBA" id="ARBA00023125"/>
    </source>
</evidence>
<evidence type="ECO:0000256" key="10">
    <source>
        <dbReference type="ARBA" id="ARBA00023242"/>
    </source>
</evidence>
<gene>
    <name evidence="13" type="ORF">RFI_13443</name>
</gene>
<feature type="domain" description="C2H2-type" evidence="12">
    <location>
        <begin position="242"/>
        <end position="269"/>
    </location>
</feature>
<dbReference type="GO" id="GO:0008270">
    <property type="term" value="F:zinc ion binding"/>
    <property type="evidence" value="ECO:0007669"/>
    <property type="project" value="UniProtKB-KW"/>
</dbReference>
<dbReference type="OrthoDB" id="3437960at2759"/>
<evidence type="ECO:0000256" key="5">
    <source>
        <dbReference type="ARBA" id="ARBA00022771"/>
    </source>
</evidence>
<evidence type="ECO:0000256" key="1">
    <source>
        <dbReference type="ARBA" id="ARBA00003767"/>
    </source>
</evidence>
<keyword evidence="4" id="KW-0677">Repeat</keyword>
<dbReference type="Pfam" id="PF00096">
    <property type="entry name" value="zf-C2H2"/>
    <property type="match status" value="2"/>
</dbReference>
<protein>
    <submittedName>
        <fullName evidence="13">Zinc finger protein</fullName>
    </submittedName>
</protein>
<dbReference type="GO" id="GO:0010468">
    <property type="term" value="P:regulation of gene expression"/>
    <property type="evidence" value="ECO:0007669"/>
    <property type="project" value="TreeGrafter"/>
</dbReference>
<evidence type="ECO:0000313" key="14">
    <source>
        <dbReference type="Proteomes" id="UP000023152"/>
    </source>
</evidence>
<evidence type="ECO:0000256" key="4">
    <source>
        <dbReference type="ARBA" id="ARBA00022737"/>
    </source>
</evidence>
<dbReference type="AlphaFoldDB" id="X6NCM3"/>
<keyword evidence="14" id="KW-1185">Reference proteome</keyword>
<comment type="caution">
    <text evidence="13">The sequence shown here is derived from an EMBL/GenBank/DDBJ whole genome shotgun (WGS) entry which is preliminary data.</text>
</comment>
<dbReference type="PANTHER" id="PTHR16515">
    <property type="entry name" value="PR DOMAIN ZINC FINGER PROTEIN"/>
    <property type="match status" value="1"/>
</dbReference>
<dbReference type="Proteomes" id="UP000023152">
    <property type="component" value="Unassembled WGS sequence"/>
</dbReference>
<reference evidence="13 14" key="1">
    <citation type="journal article" date="2013" name="Curr. Biol.">
        <title>The Genome of the Foraminiferan Reticulomyxa filosa.</title>
        <authorList>
            <person name="Glockner G."/>
            <person name="Hulsmann N."/>
            <person name="Schleicher M."/>
            <person name="Noegel A.A."/>
            <person name="Eichinger L."/>
            <person name="Gallinger C."/>
            <person name="Pawlowski J."/>
            <person name="Sierra R."/>
            <person name="Euteneuer U."/>
            <person name="Pillet L."/>
            <person name="Moustafa A."/>
            <person name="Platzer M."/>
            <person name="Groth M."/>
            <person name="Szafranski K."/>
            <person name="Schliwa M."/>
        </authorList>
    </citation>
    <scope>NUCLEOTIDE SEQUENCE [LARGE SCALE GENOMIC DNA]</scope>
</reference>
<keyword evidence="9" id="KW-0804">Transcription</keyword>
<dbReference type="PANTHER" id="PTHR16515:SF49">
    <property type="entry name" value="GASTRULA ZINC FINGER PROTEIN XLCGF49.1-LIKE-RELATED"/>
    <property type="match status" value="1"/>
</dbReference>
<evidence type="ECO:0000256" key="3">
    <source>
        <dbReference type="ARBA" id="ARBA00022723"/>
    </source>
</evidence>
<dbReference type="InterPro" id="IPR036236">
    <property type="entry name" value="Znf_C2H2_sf"/>
</dbReference>
<accession>X6NCM3</accession>
<evidence type="ECO:0000259" key="12">
    <source>
        <dbReference type="PROSITE" id="PS50157"/>
    </source>
</evidence>
<keyword evidence="6" id="KW-0862">Zinc</keyword>
<dbReference type="InterPro" id="IPR013087">
    <property type="entry name" value="Znf_C2H2_type"/>
</dbReference>
<evidence type="ECO:0000256" key="11">
    <source>
        <dbReference type="PROSITE-ProRule" id="PRU00042"/>
    </source>
</evidence>
<feature type="domain" description="C2H2-type" evidence="12">
    <location>
        <begin position="215"/>
        <end position="242"/>
    </location>
</feature>
<dbReference type="Gene3D" id="3.30.160.60">
    <property type="entry name" value="Classic Zinc Finger"/>
    <property type="match status" value="3"/>
</dbReference>
<keyword evidence="5 11" id="KW-0863">Zinc-finger</keyword>
<dbReference type="GO" id="GO:0005634">
    <property type="term" value="C:nucleus"/>
    <property type="evidence" value="ECO:0007669"/>
    <property type="project" value="UniProtKB-SubCell"/>
</dbReference>